<evidence type="ECO:0000256" key="6">
    <source>
        <dbReference type="PIRSR" id="PIRSR600223-1"/>
    </source>
</evidence>
<dbReference type="NCBIfam" id="TIGR02227">
    <property type="entry name" value="sigpep_I_bact"/>
    <property type="match status" value="1"/>
</dbReference>
<feature type="transmembrane region" description="Helical" evidence="7">
    <location>
        <begin position="12"/>
        <end position="32"/>
    </location>
</feature>
<keyword evidence="7" id="KW-0472">Membrane</keyword>
<feature type="domain" description="Peptidase S26" evidence="8">
    <location>
        <begin position="10"/>
        <end position="166"/>
    </location>
</feature>
<dbReference type="InterPro" id="IPR019757">
    <property type="entry name" value="Pept_S26A_signal_pept_1_Lys-AS"/>
</dbReference>
<proteinExistence type="inferred from homology"/>
<dbReference type="STRING" id="1527.SAMN04489757_13739"/>
<protein>
    <recommendedName>
        <fullName evidence="4 7">Signal peptidase I</fullName>
        <ecNumber evidence="4 7">3.4.21.89</ecNumber>
    </recommendedName>
</protein>
<dbReference type="PRINTS" id="PR00727">
    <property type="entry name" value="LEADERPTASE"/>
</dbReference>
<dbReference type="Proteomes" id="UP000198806">
    <property type="component" value="Unassembled WGS sequence"/>
</dbReference>
<evidence type="ECO:0000256" key="2">
    <source>
        <dbReference type="ARBA" id="ARBA00004401"/>
    </source>
</evidence>
<dbReference type="Gene3D" id="2.10.109.10">
    <property type="entry name" value="Umud Fragment, subunit A"/>
    <property type="match status" value="1"/>
</dbReference>
<feature type="active site" evidence="6">
    <location>
        <position position="40"/>
    </location>
</feature>
<dbReference type="InterPro" id="IPR019758">
    <property type="entry name" value="Pept_S26A_signal_pept_1_CS"/>
</dbReference>
<reference evidence="9 10" key="1">
    <citation type="submission" date="2016-10" db="EMBL/GenBank/DDBJ databases">
        <authorList>
            <person name="de Groot N.N."/>
        </authorList>
    </citation>
    <scope>NUCLEOTIDE SEQUENCE [LARGE SCALE GENOMIC DNA]</scope>
    <source>
        <strain evidence="9 10">DSM 1283</strain>
    </source>
</reference>
<dbReference type="PANTHER" id="PTHR43390">
    <property type="entry name" value="SIGNAL PEPTIDASE I"/>
    <property type="match status" value="1"/>
</dbReference>
<evidence type="ECO:0000259" key="8">
    <source>
        <dbReference type="Pfam" id="PF10502"/>
    </source>
</evidence>
<dbReference type="PANTHER" id="PTHR43390:SF1">
    <property type="entry name" value="CHLOROPLAST PROCESSING PEPTIDASE"/>
    <property type="match status" value="1"/>
</dbReference>
<evidence type="ECO:0000256" key="7">
    <source>
        <dbReference type="RuleBase" id="RU362042"/>
    </source>
</evidence>
<dbReference type="OrthoDB" id="9802919at2"/>
<evidence type="ECO:0000256" key="1">
    <source>
        <dbReference type="ARBA" id="ARBA00000677"/>
    </source>
</evidence>
<dbReference type="InterPro" id="IPR036286">
    <property type="entry name" value="LexA/Signal_pep-like_sf"/>
</dbReference>
<keyword evidence="7" id="KW-0645">Protease</keyword>
<name>A0A1I5I059_9FIRM</name>
<dbReference type="InterPro" id="IPR000223">
    <property type="entry name" value="Pept_S26A_signal_pept_1"/>
</dbReference>
<comment type="catalytic activity">
    <reaction evidence="1 7">
        <text>Cleavage of hydrophobic, N-terminal signal or leader sequences from secreted and periplasmic proteins.</text>
        <dbReference type="EC" id="3.4.21.89"/>
    </reaction>
</comment>
<dbReference type="GO" id="GO:0009003">
    <property type="term" value="F:signal peptidase activity"/>
    <property type="evidence" value="ECO:0007669"/>
    <property type="project" value="UniProtKB-EC"/>
</dbReference>
<dbReference type="EMBL" id="FOWD01000037">
    <property type="protein sequence ID" value="SFO53913.1"/>
    <property type="molecule type" value="Genomic_DNA"/>
</dbReference>
<accession>A0A1I5I059</accession>
<keyword evidence="10" id="KW-1185">Reference proteome</keyword>
<keyword evidence="7" id="KW-1133">Transmembrane helix</keyword>
<evidence type="ECO:0000313" key="10">
    <source>
        <dbReference type="Proteomes" id="UP000198806"/>
    </source>
</evidence>
<dbReference type="GO" id="GO:0006465">
    <property type="term" value="P:signal peptide processing"/>
    <property type="evidence" value="ECO:0007669"/>
    <property type="project" value="InterPro"/>
</dbReference>
<keyword evidence="7" id="KW-0812">Transmembrane</keyword>
<dbReference type="PROSITE" id="PS00760">
    <property type="entry name" value="SPASE_I_2"/>
    <property type="match status" value="1"/>
</dbReference>
<dbReference type="GO" id="GO:0005886">
    <property type="term" value="C:plasma membrane"/>
    <property type="evidence" value="ECO:0007669"/>
    <property type="project" value="UniProtKB-SubCell"/>
</dbReference>
<organism evidence="9 10">
    <name type="scientific">Anaerocolumna aminovalerica</name>
    <dbReference type="NCBI Taxonomy" id="1527"/>
    <lineage>
        <taxon>Bacteria</taxon>
        <taxon>Bacillati</taxon>
        <taxon>Bacillota</taxon>
        <taxon>Clostridia</taxon>
        <taxon>Lachnospirales</taxon>
        <taxon>Lachnospiraceae</taxon>
        <taxon>Anaerocolumna</taxon>
    </lineage>
</organism>
<dbReference type="AlphaFoldDB" id="A0A1I5I059"/>
<feature type="active site" evidence="6">
    <location>
        <position position="83"/>
    </location>
</feature>
<dbReference type="SUPFAM" id="SSF51306">
    <property type="entry name" value="LexA/Signal peptidase"/>
    <property type="match status" value="1"/>
</dbReference>
<evidence type="ECO:0000256" key="4">
    <source>
        <dbReference type="ARBA" id="ARBA00013208"/>
    </source>
</evidence>
<evidence type="ECO:0000256" key="3">
    <source>
        <dbReference type="ARBA" id="ARBA00009370"/>
    </source>
</evidence>
<sequence>MDKNKKSEILSWIKIVVSAFVVALVINNFIIVKAEVPTGSMENTVMTHDQIVGYRLAYLFSTPKRGDIIMFPFPDDESTNYLKRIIGLPGEVIEIIDGKVYINGNTEPLKEDYLKEEPKGSYGPYTVPEDSYFMMGDNRNSSLDSRVWEHPFVKKKKIIGKAVFRYSPKIGFIE</sequence>
<evidence type="ECO:0000313" key="9">
    <source>
        <dbReference type="EMBL" id="SFO53913.1"/>
    </source>
</evidence>
<dbReference type="InterPro" id="IPR019533">
    <property type="entry name" value="Peptidase_S26"/>
</dbReference>
<comment type="subcellular location">
    <subcellularLocation>
        <location evidence="2">Cell membrane</location>
        <topology evidence="2">Single-pass type II membrane protein</topology>
    </subcellularLocation>
    <subcellularLocation>
        <location evidence="7">Membrane</location>
        <topology evidence="7">Single-pass type II membrane protein</topology>
    </subcellularLocation>
</comment>
<dbReference type="Pfam" id="PF10502">
    <property type="entry name" value="Peptidase_S26"/>
    <property type="match status" value="1"/>
</dbReference>
<evidence type="ECO:0000256" key="5">
    <source>
        <dbReference type="ARBA" id="ARBA00022801"/>
    </source>
</evidence>
<gene>
    <name evidence="9" type="ORF">SAMN04489757_13739</name>
</gene>
<dbReference type="CDD" id="cd06530">
    <property type="entry name" value="S26_SPase_I"/>
    <property type="match status" value="1"/>
</dbReference>
<dbReference type="GO" id="GO:0004252">
    <property type="term" value="F:serine-type endopeptidase activity"/>
    <property type="evidence" value="ECO:0007669"/>
    <property type="project" value="InterPro"/>
</dbReference>
<comment type="similarity">
    <text evidence="3 7">Belongs to the peptidase S26 family.</text>
</comment>
<dbReference type="PROSITE" id="PS00761">
    <property type="entry name" value="SPASE_I_3"/>
    <property type="match status" value="1"/>
</dbReference>
<dbReference type="RefSeq" id="WP_091687976.1">
    <property type="nucleotide sequence ID" value="NZ_BAABFM010000008.1"/>
</dbReference>
<dbReference type="EC" id="3.4.21.89" evidence="4 7"/>
<keyword evidence="5 7" id="KW-0378">Hydrolase</keyword>